<proteinExistence type="inferred from homology"/>
<comment type="cofactor">
    <cofactor evidence="2">
        <name>Zn(2+)</name>
        <dbReference type="ChEBI" id="CHEBI:29105"/>
    </cofactor>
</comment>
<keyword evidence="7" id="KW-0479">Metal-binding</keyword>
<evidence type="ECO:0000259" key="14">
    <source>
        <dbReference type="SMART" id="SM00849"/>
    </source>
</evidence>
<dbReference type="PANTHER" id="PTHR42951">
    <property type="entry name" value="METALLO-BETA-LACTAMASE DOMAIN-CONTAINING"/>
    <property type="match status" value="1"/>
</dbReference>
<protein>
    <recommendedName>
        <fullName evidence="6">beta-lactamase</fullName>
        <ecNumber evidence="6">3.5.2.6</ecNumber>
    </recommendedName>
</protein>
<keyword evidence="8 13" id="KW-0732">Signal</keyword>
<comment type="subunit">
    <text evidence="5">Monomer.</text>
</comment>
<dbReference type="EC" id="3.5.2.6" evidence="6"/>
<dbReference type="InterPro" id="IPR036866">
    <property type="entry name" value="RibonucZ/Hydroxyglut_hydro"/>
</dbReference>
<gene>
    <name evidence="15" type="primary">bla</name>
    <name evidence="15" type="ORF">F0U60_12205</name>
</gene>
<dbReference type="SUPFAM" id="SSF56281">
    <property type="entry name" value="Metallo-hydrolase/oxidoreductase"/>
    <property type="match status" value="1"/>
</dbReference>
<accession>A0ABY9WUI1</accession>
<keyword evidence="11" id="KW-0862">Zinc</keyword>
<keyword evidence="12" id="KW-0046">Antibiotic resistance</keyword>
<keyword evidence="16" id="KW-1185">Reference proteome</keyword>
<evidence type="ECO:0000313" key="15">
    <source>
        <dbReference type="EMBL" id="WNG44766.1"/>
    </source>
</evidence>
<dbReference type="InterPro" id="IPR050855">
    <property type="entry name" value="NDM-1-like"/>
</dbReference>
<evidence type="ECO:0000256" key="4">
    <source>
        <dbReference type="ARBA" id="ARBA00005250"/>
    </source>
</evidence>
<dbReference type="SMART" id="SM00849">
    <property type="entry name" value="Lactamase_B"/>
    <property type="match status" value="1"/>
</dbReference>
<comment type="subcellular location">
    <subcellularLocation>
        <location evidence="3">Periplasm</location>
    </subcellularLocation>
</comment>
<evidence type="ECO:0000256" key="13">
    <source>
        <dbReference type="SAM" id="SignalP"/>
    </source>
</evidence>
<evidence type="ECO:0000256" key="2">
    <source>
        <dbReference type="ARBA" id="ARBA00001947"/>
    </source>
</evidence>
<evidence type="ECO:0000256" key="1">
    <source>
        <dbReference type="ARBA" id="ARBA00001526"/>
    </source>
</evidence>
<evidence type="ECO:0000256" key="11">
    <source>
        <dbReference type="ARBA" id="ARBA00022833"/>
    </source>
</evidence>
<keyword evidence="10" id="KW-0378">Hydrolase</keyword>
<dbReference type="InterPro" id="IPR058199">
    <property type="entry name" value="BlaB//VIM/IMP-1"/>
</dbReference>
<dbReference type="NCBIfam" id="NF033088">
    <property type="entry name" value="bla_subclass_B1"/>
    <property type="match status" value="1"/>
</dbReference>
<evidence type="ECO:0000256" key="9">
    <source>
        <dbReference type="ARBA" id="ARBA00022764"/>
    </source>
</evidence>
<dbReference type="PROSITE" id="PS51257">
    <property type="entry name" value="PROKAR_LIPOPROTEIN"/>
    <property type="match status" value="1"/>
</dbReference>
<feature type="chain" id="PRO_5045112341" description="beta-lactamase" evidence="13">
    <location>
        <begin position="18"/>
        <end position="259"/>
    </location>
</feature>
<dbReference type="Gene3D" id="3.60.15.10">
    <property type="entry name" value="Ribonuclease Z/Hydroxyacylglutathione hydrolase-like"/>
    <property type="match status" value="1"/>
</dbReference>
<evidence type="ECO:0000256" key="6">
    <source>
        <dbReference type="ARBA" id="ARBA00012865"/>
    </source>
</evidence>
<comment type="similarity">
    <text evidence="4">Belongs to the metallo-beta-lactamase superfamily. Class-B beta-lactamase family.</text>
</comment>
<dbReference type="EMBL" id="CP043494">
    <property type="protein sequence ID" value="WNG44766.1"/>
    <property type="molecule type" value="Genomic_DNA"/>
</dbReference>
<feature type="domain" description="Metallo-beta-lactamase" evidence="14">
    <location>
        <begin position="66"/>
        <end position="232"/>
    </location>
</feature>
<evidence type="ECO:0000313" key="16">
    <source>
        <dbReference type="Proteomes" id="UP001611383"/>
    </source>
</evidence>
<reference evidence="15 16" key="1">
    <citation type="submission" date="2019-08" db="EMBL/GenBank/DDBJ databases">
        <title>Archangium and Cystobacter genomes.</title>
        <authorList>
            <person name="Chen I.-C.K."/>
            <person name="Wielgoss S."/>
        </authorList>
    </citation>
    <scope>NUCLEOTIDE SEQUENCE [LARGE SCALE GENOMIC DNA]</scope>
    <source>
        <strain evidence="15 16">Cbm 6</strain>
    </source>
</reference>
<name>A0ABY9WUI1_9BACT</name>
<keyword evidence="9" id="KW-0574">Periplasm</keyword>
<dbReference type="Proteomes" id="UP001611383">
    <property type="component" value="Chromosome"/>
</dbReference>
<feature type="signal peptide" evidence="13">
    <location>
        <begin position="1"/>
        <end position="17"/>
    </location>
</feature>
<sequence length="259" mass="27687">MLTLRTYALLLLLSACASSPPSPSTEARPALPSDEARLANDVRVQRLAPGVWLHETISGEDWGRAPANGLLIEDGESSLLVDTGWNARQAEHLLAWARDTLHRPVRAAVVTHFHVDRTGGVPALAAQGLPVYARAETARLAAERGLPVPAQRLADTQELGPLSLFFPGAGHARDNLVVWHRDSGVLFGGCLVKEAGAQSLGNVADAEMSAWPESIERVRQRHPNVRTVVPGHGLPGGPELLTHTETLLRNASTGNPASR</sequence>
<evidence type="ECO:0000256" key="10">
    <source>
        <dbReference type="ARBA" id="ARBA00022801"/>
    </source>
</evidence>
<evidence type="ECO:0000256" key="8">
    <source>
        <dbReference type="ARBA" id="ARBA00022729"/>
    </source>
</evidence>
<dbReference type="Pfam" id="PF00753">
    <property type="entry name" value="Lactamase_B"/>
    <property type="match status" value="1"/>
</dbReference>
<dbReference type="InterPro" id="IPR001279">
    <property type="entry name" value="Metallo-B-lactamas"/>
</dbReference>
<evidence type="ECO:0000256" key="7">
    <source>
        <dbReference type="ARBA" id="ARBA00022723"/>
    </source>
</evidence>
<evidence type="ECO:0000256" key="3">
    <source>
        <dbReference type="ARBA" id="ARBA00004418"/>
    </source>
</evidence>
<organism evidence="15 16">
    <name type="scientific">Archangium minus</name>
    <dbReference type="NCBI Taxonomy" id="83450"/>
    <lineage>
        <taxon>Bacteria</taxon>
        <taxon>Pseudomonadati</taxon>
        <taxon>Myxococcota</taxon>
        <taxon>Myxococcia</taxon>
        <taxon>Myxococcales</taxon>
        <taxon>Cystobacterineae</taxon>
        <taxon>Archangiaceae</taxon>
        <taxon>Archangium</taxon>
    </lineage>
</organism>
<dbReference type="PANTHER" id="PTHR42951:SF4">
    <property type="entry name" value="ACYL-COENZYME A THIOESTERASE MBLAC2"/>
    <property type="match status" value="1"/>
</dbReference>
<evidence type="ECO:0000256" key="5">
    <source>
        <dbReference type="ARBA" id="ARBA00011245"/>
    </source>
</evidence>
<evidence type="ECO:0000256" key="12">
    <source>
        <dbReference type="ARBA" id="ARBA00023251"/>
    </source>
</evidence>
<comment type="catalytic activity">
    <reaction evidence="1">
        <text>a beta-lactam + H2O = a substituted beta-amino acid</text>
        <dbReference type="Rhea" id="RHEA:20401"/>
        <dbReference type="ChEBI" id="CHEBI:15377"/>
        <dbReference type="ChEBI" id="CHEBI:35627"/>
        <dbReference type="ChEBI" id="CHEBI:140347"/>
        <dbReference type="EC" id="3.5.2.6"/>
    </reaction>
</comment>